<dbReference type="Gene3D" id="1.10.10.1850">
    <property type="entry name" value="Sporulation protein-like"/>
    <property type="match status" value="1"/>
</dbReference>
<protein>
    <recommendedName>
        <fullName evidence="5">Tranposon-transfer assisting protein</fullName>
    </recommendedName>
</protein>
<accession>A0A2A7A934</accession>
<evidence type="ECO:0000313" key="1">
    <source>
        <dbReference type="EMBL" id="PDX75660.1"/>
    </source>
</evidence>
<dbReference type="InterPro" id="IPR041965">
    <property type="entry name" value="TTRAP_sf"/>
</dbReference>
<dbReference type="RefSeq" id="WP_008982715.1">
    <property type="nucleotide sequence ID" value="NZ_NMTW01000034.1"/>
</dbReference>
<reference evidence="1" key="2">
    <citation type="submission" date="2017-07" db="EMBL/GenBank/DDBJ databases">
        <authorList>
            <person name="Sun Z.S."/>
            <person name="Albrecht U."/>
            <person name="Echele G."/>
            <person name="Lee C.C."/>
        </authorList>
    </citation>
    <scope>NUCLEOTIDE SEQUENCE</scope>
    <source>
        <strain evidence="1">CNCM I 4573</strain>
        <strain evidence="2">CNCM I 4575</strain>
    </source>
</reference>
<evidence type="ECO:0000313" key="3">
    <source>
        <dbReference type="Proteomes" id="UP000220005"/>
    </source>
</evidence>
<dbReference type="Pfam" id="PF14203">
    <property type="entry name" value="TTRAP"/>
    <property type="match status" value="1"/>
</dbReference>
<evidence type="ECO:0000313" key="4">
    <source>
        <dbReference type="Proteomes" id="UP000220157"/>
    </source>
</evidence>
<sequence>MKNFTVEELNLMCCFNTSSRKRLIDDMKSVTLNDMDGEIAELMYKTVRKLEAMTDAEFEELYIMPDGMVDD</sequence>
<dbReference type="GeneID" id="93303599"/>
<dbReference type="AlphaFoldDB" id="A0A2A7A934"/>
<evidence type="ECO:0000313" key="2">
    <source>
        <dbReference type="EMBL" id="PDX81218.1"/>
    </source>
</evidence>
<comment type="caution">
    <text evidence="1">The sequence shown here is derived from an EMBL/GenBank/DDBJ whole genome shotgun (WGS) entry which is preliminary data.</text>
</comment>
<gene>
    <name evidence="1" type="ORF">CGS56_07820</name>
    <name evidence="2" type="ORF">CGS58_08125</name>
</gene>
<name>A0A2A7A934_9FIRM</name>
<dbReference type="EMBL" id="NMTW01000034">
    <property type="protein sequence ID" value="PDX75660.1"/>
    <property type="molecule type" value="Genomic_DNA"/>
</dbReference>
<dbReference type="Proteomes" id="UP000220005">
    <property type="component" value="Unassembled WGS sequence"/>
</dbReference>
<organism evidence="1 4">
    <name type="scientific">Faecalibacterium prausnitzii</name>
    <dbReference type="NCBI Taxonomy" id="853"/>
    <lineage>
        <taxon>Bacteria</taxon>
        <taxon>Bacillati</taxon>
        <taxon>Bacillota</taxon>
        <taxon>Clostridia</taxon>
        <taxon>Eubacteriales</taxon>
        <taxon>Oscillospiraceae</taxon>
        <taxon>Faecalibacterium</taxon>
    </lineage>
</organism>
<reference evidence="3 4" key="1">
    <citation type="journal article" date="2017" name="Front. Microbiol.">
        <title>New Insights into the Diversity of the Genus Faecalibacterium.</title>
        <authorList>
            <person name="Benevides L."/>
            <person name="Burman S."/>
            <person name="Martin R."/>
            <person name="Robert V."/>
            <person name="Thomas M."/>
            <person name="Miquel S."/>
            <person name="Chain F."/>
            <person name="Sokol H."/>
            <person name="Bermudez-Humaran L.G."/>
            <person name="Morrison M."/>
            <person name="Langella P."/>
            <person name="Azevedo V.A."/>
            <person name="Chatel J.M."/>
            <person name="Soares S."/>
        </authorList>
    </citation>
    <scope>NUCLEOTIDE SEQUENCE [LARGE SCALE GENOMIC DNA]</scope>
    <source>
        <strain evidence="1 4">CNCM I 4573</strain>
        <strain evidence="2 3">CNCM I 4575</strain>
    </source>
</reference>
<dbReference type="Proteomes" id="UP000220157">
    <property type="component" value="Unassembled WGS sequence"/>
</dbReference>
<evidence type="ECO:0008006" key="5">
    <source>
        <dbReference type="Google" id="ProtNLM"/>
    </source>
</evidence>
<dbReference type="EMBL" id="NMTY01000016">
    <property type="protein sequence ID" value="PDX81218.1"/>
    <property type="molecule type" value="Genomic_DNA"/>
</dbReference>
<proteinExistence type="predicted"/>
<dbReference type="InterPro" id="IPR025468">
    <property type="entry name" value="TTRAP"/>
</dbReference>